<dbReference type="EMBL" id="UINC01133744">
    <property type="protein sequence ID" value="SVD16854.1"/>
    <property type="molecule type" value="Genomic_DNA"/>
</dbReference>
<gene>
    <name evidence="1" type="ORF">METZ01_LOCUS369708</name>
</gene>
<evidence type="ECO:0000313" key="1">
    <source>
        <dbReference type="EMBL" id="SVD16854.1"/>
    </source>
</evidence>
<proteinExistence type="predicted"/>
<accession>A0A382T3W5</accession>
<dbReference type="Pfam" id="PF02686">
    <property type="entry name" value="GatC"/>
    <property type="match status" value="1"/>
</dbReference>
<dbReference type="InterPro" id="IPR036113">
    <property type="entry name" value="Asp/Glu-ADT_sf_sub_c"/>
</dbReference>
<dbReference type="GO" id="GO:0006450">
    <property type="term" value="P:regulation of translational fidelity"/>
    <property type="evidence" value="ECO:0007669"/>
    <property type="project" value="InterPro"/>
</dbReference>
<sequence length="43" mass="5063">MELTEKETEVFAEQFSTILEYFELLKEVEISDVHCDADENHLS</sequence>
<dbReference type="SUPFAM" id="SSF141000">
    <property type="entry name" value="Glu-tRNAGln amidotransferase C subunit"/>
    <property type="match status" value="1"/>
</dbReference>
<protein>
    <submittedName>
        <fullName evidence="1">Uncharacterized protein</fullName>
    </submittedName>
</protein>
<dbReference type="Gene3D" id="1.10.20.60">
    <property type="entry name" value="Glu-tRNAGln amidotransferase C subunit, N-terminal domain"/>
    <property type="match status" value="1"/>
</dbReference>
<name>A0A382T3W5_9ZZZZ</name>
<reference evidence="1" key="1">
    <citation type="submission" date="2018-05" db="EMBL/GenBank/DDBJ databases">
        <authorList>
            <person name="Lanie J.A."/>
            <person name="Ng W.-L."/>
            <person name="Kazmierczak K.M."/>
            <person name="Andrzejewski T.M."/>
            <person name="Davidsen T.M."/>
            <person name="Wayne K.J."/>
            <person name="Tettelin H."/>
            <person name="Glass J.I."/>
            <person name="Rusch D."/>
            <person name="Podicherti R."/>
            <person name="Tsui H.-C.T."/>
            <person name="Winkler M.E."/>
        </authorList>
    </citation>
    <scope>NUCLEOTIDE SEQUENCE</scope>
</reference>
<feature type="non-terminal residue" evidence="1">
    <location>
        <position position="43"/>
    </location>
</feature>
<dbReference type="AlphaFoldDB" id="A0A382T3W5"/>
<organism evidence="1">
    <name type="scientific">marine metagenome</name>
    <dbReference type="NCBI Taxonomy" id="408172"/>
    <lineage>
        <taxon>unclassified sequences</taxon>
        <taxon>metagenomes</taxon>
        <taxon>ecological metagenomes</taxon>
    </lineage>
</organism>
<dbReference type="InterPro" id="IPR003837">
    <property type="entry name" value="GatC"/>
</dbReference>